<dbReference type="EMBL" id="JAYMYS010000007">
    <property type="protein sequence ID" value="KAK7386774.1"/>
    <property type="molecule type" value="Genomic_DNA"/>
</dbReference>
<gene>
    <name evidence="2" type="ORF">VNO78_27110</name>
</gene>
<feature type="compositionally biased region" description="Basic and acidic residues" evidence="1">
    <location>
        <begin position="10"/>
        <end position="26"/>
    </location>
</feature>
<sequence length="149" mass="16972">MTRACRKAGSKKEERGCEYHKEKDRLTGPTGLSQRACDEARDKFSRPNTVQFCYATCPTQLILPSLMPQRSNQNQPIPYTHSSKLSPSRNVDFFSHSHVIVQIAHSSSDSSTARFVSVPSFLSPFSLQFRFRVSPIYSFVVHFLHLNFT</sequence>
<evidence type="ECO:0000313" key="2">
    <source>
        <dbReference type="EMBL" id="KAK7386774.1"/>
    </source>
</evidence>
<dbReference type="Proteomes" id="UP001386955">
    <property type="component" value="Unassembled WGS sequence"/>
</dbReference>
<keyword evidence="3" id="KW-1185">Reference proteome</keyword>
<name>A0AAN9XBQ9_PSOTE</name>
<reference evidence="2 3" key="1">
    <citation type="submission" date="2024-01" db="EMBL/GenBank/DDBJ databases">
        <title>The genomes of 5 underutilized Papilionoideae crops provide insights into root nodulation and disease resistanc.</title>
        <authorList>
            <person name="Jiang F."/>
        </authorList>
    </citation>
    <scope>NUCLEOTIDE SEQUENCE [LARGE SCALE GENOMIC DNA]</scope>
    <source>
        <strain evidence="2">DUOXIRENSHENG_FW03</strain>
        <tissue evidence="2">Leaves</tissue>
    </source>
</reference>
<comment type="caution">
    <text evidence="2">The sequence shown here is derived from an EMBL/GenBank/DDBJ whole genome shotgun (WGS) entry which is preliminary data.</text>
</comment>
<dbReference type="AlphaFoldDB" id="A0AAN9XBQ9"/>
<evidence type="ECO:0000256" key="1">
    <source>
        <dbReference type="SAM" id="MobiDB-lite"/>
    </source>
</evidence>
<feature type="region of interest" description="Disordered" evidence="1">
    <location>
        <begin position="1"/>
        <end position="32"/>
    </location>
</feature>
<organism evidence="2 3">
    <name type="scientific">Psophocarpus tetragonolobus</name>
    <name type="common">Winged bean</name>
    <name type="synonym">Dolichos tetragonolobus</name>
    <dbReference type="NCBI Taxonomy" id="3891"/>
    <lineage>
        <taxon>Eukaryota</taxon>
        <taxon>Viridiplantae</taxon>
        <taxon>Streptophyta</taxon>
        <taxon>Embryophyta</taxon>
        <taxon>Tracheophyta</taxon>
        <taxon>Spermatophyta</taxon>
        <taxon>Magnoliopsida</taxon>
        <taxon>eudicotyledons</taxon>
        <taxon>Gunneridae</taxon>
        <taxon>Pentapetalae</taxon>
        <taxon>rosids</taxon>
        <taxon>fabids</taxon>
        <taxon>Fabales</taxon>
        <taxon>Fabaceae</taxon>
        <taxon>Papilionoideae</taxon>
        <taxon>50 kb inversion clade</taxon>
        <taxon>NPAAA clade</taxon>
        <taxon>indigoferoid/millettioid clade</taxon>
        <taxon>Phaseoleae</taxon>
        <taxon>Psophocarpus</taxon>
    </lineage>
</organism>
<accession>A0AAN9XBQ9</accession>
<proteinExistence type="predicted"/>
<evidence type="ECO:0000313" key="3">
    <source>
        <dbReference type="Proteomes" id="UP001386955"/>
    </source>
</evidence>
<protein>
    <submittedName>
        <fullName evidence="2">Uncharacterized protein</fullName>
    </submittedName>
</protein>